<dbReference type="EC" id="2.1.1.199" evidence="1"/>
<keyword evidence="2" id="KW-1185">Reference proteome</keyword>
<reference evidence="1 2" key="1">
    <citation type="journal article" date="2016" name="Genome Announc.">
        <title>Draft Genome Sequence of the Thermotolerant Cyanobacterium Desertifilum sp. IPPAS B-1220.</title>
        <authorList>
            <person name="Mironov K.S."/>
            <person name="Sinetova M.A."/>
            <person name="Bolatkhan K."/>
            <person name="Zayadan B.K."/>
            <person name="Ustinova V.V."/>
            <person name="Kupriyanova E.V."/>
            <person name="Skrypnik A.N."/>
            <person name="Gogoleva N.E."/>
            <person name="Gogolev Y.V."/>
            <person name="Los D.A."/>
        </authorList>
    </citation>
    <scope>NUCLEOTIDE SEQUENCE [LARGE SCALE GENOMIC DNA]</scope>
    <source>
        <strain evidence="1 2">IPPAS B-1220</strain>
    </source>
</reference>
<evidence type="ECO:0000313" key="1">
    <source>
        <dbReference type="EMBL" id="XPM63341.1"/>
    </source>
</evidence>
<accession>A0ACD5GRA1</accession>
<dbReference type="Proteomes" id="UP000095472">
    <property type="component" value="Chromosome"/>
</dbReference>
<name>A0ACD5GRA1_9CYAN</name>
<organism evidence="1 2">
    <name type="scientific">Desertifilum tharense IPPAS B-1220</name>
    <dbReference type="NCBI Taxonomy" id="1781255"/>
    <lineage>
        <taxon>Bacteria</taxon>
        <taxon>Bacillati</taxon>
        <taxon>Cyanobacteriota</taxon>
        <taxon>Cyanophyceae</taxon>
        <taxon>Desertifilales</taxon>
        <taxon>Desertifilaceae</taxon>
        <taxon>Desertifilum</taxon>
    </lineage>
</organism>
<sequence>MVESSTFVHVPVLSRELVEGLAVAPGGHYLDATVGGGGHSSLILSQFPDVRVSAIDRDAEAIAAAQSRLSSFGDRVSFWQGNFSDYPPGDTRFDGIIADLGVSSAQLDIPERGFGFRHAAALDMRMDRRQSLTAADLINESDEVELANIFYRYGEERLSRRIARRVVEKRPFETTVQLAEAIAQCYPPKARYGRIHPATRVFQALRIAVNQELTSLETFLTQAPHWLKPGGRIGIISFHSLEDRLVKHSFKDSDLLKVITKKPIIAQEDELEQNPRSRSAKLRFAYLPPIANSLFPTPPSSSSPTPNSQLPSSPNPQLLTPNSLLPPTLNS</sequence>
<keyword evidence="1" id="KW-0489">Methyltransferase</keyword>
<keyword evidence="1" id="KW-0808">Transferase</keyword>
<dbReference type="EMBL" id="CP182909">
    <property type="protein sequence ID" value="XPM63341.1"/>
    <property type="molecule type" value="Genomic_DNA"/>
</dbReference>
<gene>
    <name evidence="1" type="primary">rsmH</name>
    <name evidence="1" type="ORF">BH720_029020</name>
</gene>
<protein>
    <submittedName>
        <fullName evidence="1">16S rRNA (Cytosine(1402)-N(4))-methyltransferase RsmH</fullName>
        <ecNumber evidence="1">2.1.1.199</ecNumber>
    </submittedName>
</protein>
<evidence type="ECO:0000313" key="2">
    <source>
        <dbReference type="Proteomes" id="UP000095472"/>
    </source>
</evidence>
<proteinExistence type="predicted"/>